<organism evidence="6 7">
    <name type="scientific">Symbiochloris irregularis</name>
    <dbReference type="NCBI Taxonomy" id="706552"/>
    <lineage>
        <taxon>Eukaryota</taxon>
        <taxon>Viridiplantae</taxon>
        <taxon>Chlorophyta</taxon>
        <taxon>core chlorophytes</taxon>
        <taxon>Trebouxiophyceae</taxon>
        <taxon>Trebouxiales</taxon>
        <taxon>Trebouxiaceae</taxon>
        <taxon>Symbiochloris</taxon>
    </lineage>
</organism>
<sequence>MGRARPERRSLVADRGVPLHHPRALGSTDFHTRQTAVRDLAAWLSSSKQCSREDLLQLWKGLFYAFWHSDQADVQAELAHQLAGLPSAAPLQVKMLYYECFVVTMQREWFGIDKHRLDKFLLLVRRFLIHLFQQASEDRGQSEGWKAVLLQLLVNKNDPAASGLSYHAADILFESAKEAAAEEPIPKAALTLLLNTSCETILQTNKQLLVGRLRRGVFDAIAEHLDDEPAPDAALLHLDASELSADLLALGAQPGVVSKSRKALYELSHAFQAVAASQHGGTGHAEDMKLDQQAGPQKPVPSSLSDKHCSSSAADHDMDVHPAGAATSTDLQTLSSEVNGSSLKRRDDSGTPQLVGGHSLRPVPKKVHFAPKRNLRQPEGPGYGSPVPASKQQQHEPPQQQMTQRARVATSGQKPGRRSQGSRLRRVSV</sequence>
<evidence type="ECO:0000256" key="1">
    <source>
        <dbReference type="ARBA" id="ARBA00004123"/>
    </source>
</evidence>
<evidence type="ECO:0000256" key="4">
    <source>
        <dbReference type="ARBA" id="ARBA00023242"/>
    </source>
</evidence>
<evidence type="ECO:0000256" key="5">
    <source>
        <dbReference type="SAM" id="MobiDB-lite"/>
    </source>
</evidence>
<evidence type="ECO:0008006" key="8">
    <source>
        <dbReference type="Google" id="ProtNLM"/>
    </source>
</evidence>
<protein>
    <recommendedName>
        <fullName evidence="8">Ribosomal RNA processing 1</fullName>
    </recommendedName>
</protein>
<dbReference type="AlphaFoldDB" id="A0AAW1NZE6"/>
<dbReference type="Proteomes" id="UP001465755">
    <property type="component" value="Unassembled WGS sequence"/>
</dbReference>
<dbReference type="GO" id="GO:0030688">
    <property type="term" value="C:preribosome, small subunit precursor"/>
    <property type="evidence" value="ECO:0007669"/>
    <property type="project" value="InterPro"/>
</dbReference>
<dbReference type="PANTHER" id="PTHR13026:SF0">
    <property type="entry name" value="RIBOSOMAL RNA PROCESSING 1B"/>
    <property type="match status" value="1"/>
</dbReference>
<comment type="caution">
    <text evidence="6">The sequence shown here is derived from an EMBL/GenBank/DDBJ whole genome shotgun (WGS) entry which is preliminary data.</text>
</comment>
<evidence type="ECO:0000313" key="6">
    <source>
        <dbReference type="EMBL" id="KAK9798611.1"/>
    </source>
</evidence>
<feature type="compositionally biased region" description="Basic residues" evidence="5">
    <location>
        <begin position="363"/>
        <end position="375"/>
    </location>
</feature>
<evidence type="ECO:0000256" key="2">
    <source>
        <dbReference type="ARBA" id="ARBA00006374"/>
    </source>
</evidence>
<feature type="compositionally biased region" description="Basic and acidic residues" evidence="5">
    <location>
        <begin position="305"/>
        <end position="320"/>
    </location>
</feature>
<evidence type="ECO:0000313" key="7">
    <source>
        <dbReference type="Proteomes" id="UP001465755"/>
    </source>
</evidence>
<feature type="region of interest" description="Disordered" evidence="5">
    <location>
        <begin position="278"/>
        <end position="429"/>
    </location>
</feature>
<comment type="similarity">
    <text evidence="2">Belongs to the RRP1 family.</text>
</comment>
<gene>
    <name evidence="6" type="ORF">WJX73_009088</name>
</gene>
<dbReference type="GO" id="GO:0005634">
    <property type="term" value="C:nucleus"/>
    <property type="evidence" value="ECO:0007669"/>
    <property type="project" value="UniProtKB-SubCell"/>
</dbReference>
<name>A0AAW1NZE6_9CHLO</name>
<keyword evidence="4" id="KW-0539">Nucleus</keyword>
<accession>A0AAW1NZE6</accession>
<feature type="compositionally biased region" description="Polar residues" evidence="5">
    <location>
        <begin position="326"/>
        <end position="342"/>
    </location>
</feature>
<evidence type="ECO:0000256" key="3">
    <source>
        <dbReference type="ARBA" id="ARBA00022552"/>
    </source>
</evidence>
<dbReference type="InterPro" id="IPR010301">
    <property type="entry name" value="RRP1"/>
</dbReference>
<dbReference type="GO" id="GO:0006364">
    <property type="term" value="P:rRNA processing"/>
    <property type="evidence" value="ECO:0007669"/>
    <property type="project" value="UniProtKB-KW"/>
</dbReference>
<comment type="subcellular location">
    <subcellularLocation>
        <location evidence="1">Nucleus</location>
    </subcellularLocation>
</comment>
<reference evidence="6 7" key="1">
    <citation type="journal article" date="2024" name="Nat. Commun.">
        <title>Phylogenomics reveals the evolutionary origins of lichenization in chlorophyte algae.</title>
        <authorList>
            <person name="Puginier C."/>
            <person name="Libourel C."/>
            <person name="Otte J."/>
            <person name="Skaloud P."/>
            <person name="Haon M."/>
            <person name="Grisel S."/>
            <person name="Petersen M."/>
            <person name="Berrin J.G."/>
            <person name="Delaux P.M."/>
            <person name="Dal Grande F."/>
            <person name="Keller J."/>
        </authorList>
    </citation>
    <scope>NUCLEOTIDE SEQUENCE [LARGE SCALE GENOMIC DNA]</scope>
    <source>
        <strain evidence="6 7">SAG 2036</strain>
    </source>
</reference>
<dbReference type="EMBL" id="JALJOQ010000096">
    <property type="protein sequence ID" value="KAK9798611.1"/>
    <property type="molecule type" value="Genomic_DNA"/>
</dbReference>
<keyword evidence="7" id="KW-1185">Reference proteome</keyword>
<proteinExistence type="inferred from homology"/>
<feature type="compositionally biased region" description="Low complexity" evidence="5">
    <location>
        <begin position="395"/>
        <end position="404"/>
    </location>
</feature>
<dbReference type="Pfam" id="PF05997">
    <property type="entry name" value="Nop52"/>
    <property type="match status" value="1"/>
</dbReference>
<dbReference type="PANTHER" id="PTHR13026">
    <property type="entry name" value="NNP-1 PROTEIN NOVEL NUCLEAR PROTEIN 1 NOP52"/>
    <property type="match status" value="1"/>
</dbReference>
<keyword evidence="3" id="KW-0698">rRNA processing</keyword>